<comment type="caution">
    <text evidence="13">The sequence shown here is derived from an EMBL/GenBank/DDBJ whole genome shotgun (WGS) entry which is preliminary data.</text>
</comment>
<dbReference type="EC" id="2.7.7.12" evidence="10"/>
<dbReference type="Pfam" id="PF02744">
    <property type="entry name" value="GalP_UDP_tr_C"/>
    <property type="match status" value="1"/>
</dbReference>
<dbReference type="RefSeq" id="WP_369948831.1">
    <property type="nucleotide sequence ID" value="NZ_JBCLSH010000049.1"/>
</dbReference>
<dbReference type="GO" id="GO:0008108">
    <property type="term" value="F:UDP-glucose:hexose-1-phosphate uridylyltransferase activity"/>
    <property type="evidence" value="ECO:0007669"/>
    <property type="project" value="UniProtKB-EC"/>
</dbReference>
<keyword evidence="14" id="KW-1185">Reference proteome</keyword>
<comment type="catalytic activity">
    <reaction evidence="1 10">
        <text>alpha-D-galactose 1-phosphate + UDP-alpha-D-glucose = alpha-D-glucose 1-phosphate + UDP-alpha-D-galactose</text>
        <dbReference type="Rhea" id="RHEA:13989"/>
        <dbReference type="ChEBI" id="CHEBI:58336"/>
        <dbReference type="ChEBI" id="CHEBI:58601"/>
        <dbReference type="ChEBI" id="CHEBI:58885"/>
        <dbReference type="ChEBI" id="CHEBI:66914"/>
        <dbReference type="EC" id="2.7.7.12"/>
    </reaction>
</comment>
<keyword evidence="5 10" id="KW-0963">Cytoplasm</keyword>
<keyword evidence="9 10" id="KW-0119">Carbohydrate metabolism</keyword>
<proteinExistence type="inferred from homology"/>
<evidence type="ECO:0000256" key="4">
    <source>
        <dbReference type="ARBA" id="ARBA00008706"/>
    </source>
</evidence>
<organism evidence="13 14">
    <name type="scientific">Lactococcus ileimucosae</name>
    <dbReference type="NCBI Taxonomy" id="2941329"/>
    <lineage>
        <taxon>Bacteria</taxon>
        <taxon>Bacillati</taxon>
        <taxon>Bacillota</taxon>
        <taxon>Bacilli</taxon>
        <taxon>Lactobacillales</taxon>
        <taxon>Streptococcaceae</taxon>
        <taxon>Lactococcus</taxon>
    </lineage>
</organism>
<keyword evidence="8 10" id="KW-0299">Galactose metabolism</keyword>
<evidence type="ECO:0000256" key="8">
    <source>
        <dbReference type="ARBA" id="ARBA00023144"/>
    </source>
</evidence>
<evidence type="ECO:0000256" key="3">
    <source>
        <dbReference type="ARBA" id="ARBA00004947"/>
    </source>
</evidence>
<keyword evidence="7 10" id="KW-0548">Nucleotidyltransferase</keyword>
<reference evidence="13 14" key="1">
    <citation type="submission" date="2024-03" db="EMBL/GenBank/DDBJ databases">
        <title>Mouse gut bacterial collection (mGBC) of GemPharmatech.</title>
        <authorList>
            <person name="He Y."/>
            <person name="Dong L."/>
            <person name="Wu D."/>
            <person name="Gao X."/>
            <person name="Lin Z."/>
        </authorList>
    </citation>
    <scope>NUCLEOTIDE SEQUENCE [LARGE SCALE GENOMIC DNA]</scope>
    <source>
        <strain evidence="13 14">61-15</strain>
    </source>
</reference>
<dbReference type="NCBIfam" id="TIGR01239">
    <property type="entry name" value="galT_2"/>
    <property type="match status" value="1"/>
</dbReference>
<dbReference type="InterPro" id="IPR000766">
    <property type="entry name" value="GalP_uridyl_Trfase_II"/>
</dbReference>
<evidence type="ECO:0000256" key="7">
    <source>
        <dbReference type="ARBA" id="ARBA00022695"/>
    </source>
</evidence>
<dbReference type="InterPro" id="IPR005850">
    <property type="entry name" value="GalP_Utransf_C"/>
</dbReference>
<evidence type="ECO:0000256" key="5">
    <source>
        <dbReference type="ARBA" id="ARBA00022490"/>
    </source>
</evidence>
<name>A0ABV4D4I8_9LACT</name>
<dbReference type="PIRSF" id="PIRSF006005">
    <property type="entry name" value="GalT_BS"/>
    <property type="match status" value="1"/>
</dbReference>
<feature type="domain" description="Galactose-1-phosphate uridyl transferase C-terminal" evidence="12">
    <location>
        <begin position="247"/>
        <end position="441"/>
    </location>
</feature>
<comment type="pathway">
    <text evidence="3 10">Carbohydrate metabolism; galactose metabolism.</text>
</comment>
<dbReference type="NCBIfam" id="NF003629">
    <property type="entry name" value="PRK05270.1-2"/>
    <property type="match status" value="1"/>
</dbReference>
<comment type="similarity">
    <text evidence="4 10">Belongs to the galactose-1-phosphate uridylyltransferase type 2 family.</text>
</comment>
<dbReference type="PANTHER" id="PTHR39191:SF1">
    <property type="entry name" value="DUF4922 DOMAIN-CONTAINING PROTEIN"/>
    <property type="match status" value="1"/>
</dbReference>
<evidence type="ECO:0000256" key="9">
    <source>
        <dbReference type="ARBA" id="ARBA00023277"/>
    </source>
</evidence>
<dbReference type="InterPro" id="IPR005849">
    <property type="entry name" value="GalP_Utransf_N"/>
</dbReference>
<comment type="subcellular location">
    <subcellularLocation>
        <location evidence="2 10">Cytoplasm</location>
    </subcellularLocation>
</comment>
<dbReference type="Pfam" id="PF01087">
    <property type="entry name" value="GalP_UDP_transf"/>
    <property type="match status" value="1"/>
</dbReference>
<dbReference type="Proteomes" id="UP001565283">
    <property type="component" value="Unassembled WGS sequence"/>
</dbReference>
<dbReference type="HAMAP" id="MF_00571">
    <property type="entry name" value="GalP_UDP_trans"/>
    <property type="match status" value="1"/>
</dbReference>
<gene>
    <name evidence="10 13" type="primary">galT</name>
    <name evidence="13" type="ORF">AALA52_09435</name>
</gene>
<evidence type="ECO:0000313" key="14">
    <source>
        <dbReference type="Proteomes" id="UP001565283"/>
    </source>
</evidence>
<evidence type="ECO:0000259" key="11">
    <source>
        <dbReference type="Pfam" id="PF01087"/>
    </source>
</evidence>
<sequence length="496" mass="56278">MTVNSPYNSVQAFVNLAIENGAIEAMDAVYQRNQLLHFLGMKDWQEVEGPFTDDSLSCMAALILVAKANGVIPEGGEEAYTTALMDFITPLPSRVNQEFWTRYEIAPESATDYFYALTKCVDQVKTQGIARNITFEHASDYGNLEITINLSKPEKDPKAIAALKTAESSSDYPACPLCMDNEGFYGAANKAARSNHRLVRLKLNNEDWAFQYSPYAYYNEHAILLNQKHVPMVTNKETFRRLLDFLKQFPHYMIGANADLPIVGGSILNHDHYQAGRHIFPMMKADIREEVILKDFPQVKAAIVNWPMSVLRLKSSHRENLVSAAYHVLEQWKIYSDEPLYIHAQSADGTGHHTITSIAYKKNEQYVLDLVLRDNNISSEYPDGIFHPHPELHHIKKENIGLIEVMGLAILPPRLKNELKEVEKYLLDKDCEVNKVHIRWANQLKLRLEVSPENVEQEVQAAVGDVFAQVLKDAGVFKDDENGHAGFKRFIAFLNE</sequence>
<protein>
    <recommendedName>
        <fullName evidence="10">Galactose-1-phosphate uridylyltransferase</fullName>
        <shortName evidence="10">Gal-1-P uridylyltransferase</shortName>
        <ecNumber evidence="10">2.7.7.12</ecNumber>
    </recommendedName>
    <alternativeName>
        <fullName evidence="10">UDP-glucose--hexose-1-phosphate uridylyltransferase</fullName>
    </alternativeName>
</protein>
<evidence type="ECO:0000256" key="6">
    <source>
        <dbReference type="ARBA" id="ARBA00022679"/>
    </source>
</evidence>
<accession>A0ABV4D4I8</accession>
<feature type="domain" description="Galactose-1-phosphate uridyl transferase N-terminal" evidence="11">
    <location>
        <begin position="23"/>
        <end position="231"/>
    </location>
</feature>
<evidence type="ECO:0000259" key="12">
    <source>
        <dbReference type="Pfam" id="PF02744"/>
    </source>
</evidence>
<evidence type="ECO:0000256" key="1">
    <source>
        <dbReference type="ARBA" id="ARBA00001107"/>
    </source>
</evidence>
<evidence type="ECO:0000256" key="2">
    <source>
        <dbReference type="ARBA" id="ARBA00004496"/>
    </source>
</evidence>
<dbReference type="PANTHER" id="PTHR39191">
    <property type="entry name" value="GALACTOSE-1-PHOSPHATE URIDYLYLTRANSFERASE"/>
    <property type="match status" value="1"/>
</dbReference>
<evidence type="ECO:0000313" key="13">
    <source>
        <dbReference type="EMBL" id="MEY8444448.1"/>
    </source>
</evidence>
<evidence type="ECO:0000256" key="10">
    <source>
        <dbReference type="HAMAP-Rule" id="MF_00571"/>
    </source>
</evidence>
<dbReference type="EMBL" id="JBCLSH010000049">
    <property type="protein sequence ID" value="MEY8444448.1"/>
    <property type="molecule type" value="Genomic_DNA"/>
</dbReference>
<keyword evidence="6 10" id="KW-0808">Transferase</keyword>